<name>A0AAD2H936_9AGAR</name>
<proteinExistence type="predicted"/>
<evidence type="ECO:0000313" key="3">
    <source>
        <dbReference type="Proteomes" id="UP001295794"/>
    </source>
</evidence>
<dbReference type="Pfam" id="PF18758">
    <property type="entry name" value="KDZ"/>
    <property type="match status" value="1"/>
</dbReference>
<accession>A0AAD2H936</accession>
<reference evidence="2" key="1">
    <citation type="submission" date="2023-11" db="EMBL/GenBank/DDBJ databases">
        <authorList>
            <person name="De Vega J J."/>
            <person name="De Vega J J."/>
        </authorList>
    </citation>
    <scope>NUCLEOTIDE SEQUENCE</scope>
</reference>
<dbReference type="InterPro" id="IPR040521">
    <property type="entry name" value="KDZ"/>
</dbReference>
<keyword evidence="3" id="KW-1185">Reference proteome</keyword>
<sequence length="262" mass="28537">MLEAYRALFERSCDAITAFAAALRDIYSRRGFEALSSRNKKERAIDPFRSGITQAVQWYSNLSDEIGTRAHAHLEAVEAVTVNPVPDSPLLEAGSDRAPPSKPQTVSGLFPGRASRSLREACPACFGGGDVQLGGDGCMGYRHLCAAGDSPIFFTPKFFVPEATVRQVQLRIAAARKQPPKRNVVPAVPPEVLDACEQSFKAAKERDSSTTSRNFDSSGVFVLACRHSQVIAMCDIYTPGEQQHYIIALIERVASLLPLKPL</sequence>
<evidence type="ECO:0000256" key="1">
    <source>
        <dbReference type="SAM" id="MobiDB-lite"/>
    </source>
</evidence>
<gene>
    <name evidence="2" type="ORF">MYCIT1_LOCUS16170</name>
</gene>
<dbReference type="Proteomes" id="UP001295794">
    <property type="component" value="Unassembled WGS sequence"/>
</dbReference>
<dbReference type="EMBL" id="CAVNYO010000169">
    <property type="protein sequence ID" value="CAK5271252.1"/>
    <property type="molecule type" value="Genomic_DNA"/>
</dbReference>
<dbReference type="PANTHER" id="PTHR33096:SF1">
    <property type="entry name" value="CXC1-LIKE CYSTEINE CLUSTER ASSOCIATED WITH KDZ TRANSPOSASES DOMAIN-CONTAINING PROTEIN"/>
    <property type="match status" value="1"/>
</dbReference>
<dbReference type="AlphaFoldDB" id="A0AAD2H936"/>
<feature type="region of interest" description="Disordered" evidence="1">
    <location>
        <begin position="88"/>
        <end position="109"/>
    </location>
</feature>
<organism evidence="2 3">
    <name type="scientific">Mycena citricolor</name>
    <dbReference type="NCBI Taxonomy" id="2018698"/>
    <lineage>
        <taxon>Eukaryota</taxon>
        <taxon>Fungi</taxon>
        <taxon>Dikarya</taxon>
        <taxon>Basidiomycota</taxon>
        <taxon>Agaricomycotina</taxon>
        <taxon>Agaricomycetes</taxon>
        <taxon>Agaricomycetidae</taxon>
        <taxon>Agaricales</taxon>
        <taxon>Marasmiineae</taxon>
        <taxon>Mycenaceae</taxon>
        <taxon>Mycena</taxon>
    </lineage>
</organism>
<comment type="caution">
    <text evidence="2">The sequence shown here is derived from an EMBL/GenBank/DDBJ whole genome shotgun (WGS) entry which is preliminary data.</text>
</comment>
<evidence type="ECO:0000313" key="2">
    <source>
        <dbReference type="EMBL" id="CAK5271252.1"/>
    </source>
</evidence>
<protein>
    <submittedName>
        <fullName evidence="2">Uncharacterized protein</fullName>
    </submittedName>
</protein>
<dbReference type="PANTHER" id="PTHR33096">
    <property type="entry name" value="CXC2 DOMAIN-CONTAINING PROTEIN"/>
    <property type="match status" value="1"/>
</dbReference>